<evidence type="ECO:0000313" key="2">
    <source>
        <dbReference type="Proteomes" id="UP001220256"/>
    </source>
</evidence>
<gene>
    <name evidence="1" type="ORF">N7505_012191</name>
</gene>
<comment type="caution">
    <text evidence="1">The sequence shown here is derived from an EMBL/GenBank/DDBJ whole genome shotgun (WGS) entry which is preliminary data.</text>
</comment>
<dbReference type="Proteomes" id="UP001220256">
    <property type="component" value="Unassembled WGS sequence"/>
</dbReference>
<keyword evidence="2" id="KW-1185">Reference proteome</keyword>
<evidence type="ECO:0000313" key="1">
    <source>
        <dbReference type="EMBL" id="KAJ5253528.1"/>
    </source>
</evidence>
<name>A0ABQ8W0Y2_PENCH</name>
<proteinExistence type="predicted"/>
<protein>
    <submittedName>
        <fullName evidence="1">Uncharacterized protein</fullName>
    </submittedName>
</protein>
<reference evidence="1 2" key="1">
    <citation type="journal article" date="2023" name="IMA Fungus">
        <title>Comparative genomic study of the Penicillium genus elucidates a diverse pangenome and 15 lateral gene transfer events.</title>
        <authorList>
            <person name="Petersen C."/>
            <person name="Sorensen T."/>
            <person name="Nielsen M.R."/>
            <person name="Sondergaard T.E."/>
            <person name="Sorensen J.L."/>
            <person name="Fitzpatrick D.A."/>
            <person name="Frisvad J.C."/>
            <person name="Nielsen K.L."/>
        </authorList>
    </citation>
    <scope>NUCLEOTIDE SEQUENCE [LARGE SCALE GENOMIC DNA]</scope>
    <source>
        <strain evidence="1 2">IBT 3361</strain>
    </source>
</reference>
<organism evidence="1 2">
    <name type="scientific">Penicillium chrysogenum</name>
    <name type="common">Penicillium notatum</name>
    <dbReference type="NCBI Taxonomy" id="5076"/>
    <lineage>
        <taxon>Eukaryota</taxon>
        <taxon>Fungi</taxon>
        <taxon>Dikarya</taxon>
        <taxon>Ascomycota</taxon>
        <taxon>Pezizomycotina</taxon>
        <taxon>Eurotiomycetes</taxon>
        <taxon>Eurotiomycetidae</taxon>
        <taxon>Eurotiales</taxon>
        <taxon>Aspergillaceae</taxon>
        <taxon>Penicillium</taxon>
        <taxon>Penicillium chrysogenum species complex</taxon>
    </lineage>
</organism>
<accession>A0ABQ8W0Y2</accession>
<sequence>MPDSNYPWMASYRAVYLTPDGAKLSDVAVTDFDWLEEYLEVPPSDGDLEKYGPWYDKAQDNEAFLFHESCWSALVKHFANGEVDLNRLFEV</sequence>
<dbReference type="EMBL" id="JAPVEB010000012">
    <property type="protein sequence ID" value="KAJ5253528.1"/>
    <property type="molecule type" value="Genomic_DNA"/>
</dbReference>